<dbReference type="EMBL" id="WSRP01000001">
    <property type="protein sequence ID" value="MVX55684.1"/>
    <property type="molecule type" value="Genomic_DNA"/>
</dbReference>
<dbReference type="RefSeq" id="WP_160334119.1">
    <property type="nucleotide sequence ID" value="NZ_WSRP01000001.1"/>
</dbReference>
<dbReference type="InterPro" id="IPR029026">
    <property type="entry name" value="tRNA_m1G_MTases_N"/>
</dbReference>
<feature type="domain" description="RNA 2-O ribose methyltransferase substrate binding" evidence="3">
    <location>
        <begin position="34"/>
        <end position="110"/>
    </location>
</feature>
<dbReference type="OrthoDB" id="9794400at2"/>
<dbReference type="InterPro" id="IPR001537">
    <property type="entry name" value="SpoU_MeTrfase"/>
</dbReference>
<dbReference type="Gene3D" id="3.30.1330.30">
    <property type="match status" value="1"/>
</dbReference>
<name>A0A6L6YE55_9BURK</name>
<evidence type="ECO:0000313" key="4">
    <source>
        <dbReference type="EMBL" id="MVX55684.1"/>
    </source>
</evidence>
<protein>
    <submittedName>
        <fullName evidence="4">RNA methyltransferase</fullName>
    </submittedName>
</protein>
<sequence length="267" mass="29114">MIRVRATSGANESLKRARRLLKYPRLCRRTGTTLAEGLHLAGELCKHPELIRTIFIREGADRNHELRAVLGKLEHLNIYLLELPAAHFASICPVENGAGIVCEISTPVPQEQVGHGDIVFLDGVSDPGNAGSIIRLSLAAGVSTIAVSDQCAYIWGPKVLRAGMGAHFFCRFIFGKSLKSIKEESGNQCLVADARGGKDLFAENWGERPTIWVFGNEGAGVSQDSLQNSDITLLIPIDRRVESLNVASAASVCLFEQRRRRLLKSAT</sequence>
<comment type="caution">
    <text evidence="4">The sequence shown here is derived from an EMBL/GenBank/DDBJ whole genome shotgun (WGS) entry which is preliminary data.</text>
</comment>
<gene>
    <name evidence="4" type="ORF">E5987_00460</name>
</gene>
<reference evidence="4 5" key="1">
    <citation type="submission" date="2019-12" db="EMBL/GenBank/DDBJ databases">
        <title>Microbes associate with the intestines of laboratory mice.</title>
        <authorList>
            <person name="Navarre W."/>
            <person name="Wong E."/>
        </authorList>
    </citation>
    <scope>NUCLEOTIDE SEQUENCE [LARGE SCALE GENOMIC DNA]</scope>
    <source>
        <strain evidence="4 5">NM82_D38</strain>
    </source>
</reference>
<proteinExistence type="predicted"/>
<dbReference type="InterPro" id="IPR013123">
    <property type="entry name" value="SpoU_subst-bd"/>
</dbReference>
<accession>A0A6L6YE55</accession>
<dbReference type="CDD" id="cd18095">
    <property type="entry name" value="SpoU-like_rRNA-MTase"/>
    <property type="match status" value="1"/>
</dbReference>
<dbReference type="InterPro" id="IPR029028">
    <property type="entry name" value="Alpha/beta_knot_MTases"/>
</dbReference>
<dbReference type="InterPro" id="IPR029064">
    <property type="entry name" value="Ribosomal_eL30-like_sf"/>
</dbReference>
<dbReference type="Pfam" id="PF00588">
    <property type="entry name" value="SpoU_methylase"/>
    <property type="match status" value="1"/>
</dbReference>
<dbReference type="GO" id="GO:0003723">
    <property type="term" value="F:RNA binding"/>
    <property type="evidence" value="ECO:0007669"/>
    <property type="project" value="InterPro"/>
</dbReference>
<dbReference type="GO" id="GO:0008173">
    <property type="term" value="F:RNA methyltransferase activity"/>
    <property type="evidence" value="ECO:0007669"/>
    <property type="project" value="InterPro"/>
</dbReference>
<dbReference type="AlphaFoldDB" id="A0A6L6YE55"/>
<organism evidence="4 5">
    <name type="scientific">Parasutterella muris</name>
    <dbReference type="NCBI Taxonomy" id="2565572"/>
    <lineage>
        <taxon>Bacteria</taxon>
        <taxon>Pseudomonadati</taxon>
        <taxon>Pseudomonadota</taxon>
        <taxon>Betaproteobacteria</taxon>
        <taxon>Burkholderiales</taxon>
        <taxon>Sutterellaceae</taxon>
        <taxon>Parasutterella</taxon>
    </lineage>
</organism>
<dbReference type="GO" id="GO:0032259">
    <property type="term" value="P:methylation"/>
    <property type="evidence" value="ECO:0007669"/>
    <property type="project" value="UniProtKB-KW"/>
</dbReference>
<evidence type="ECO:0000256" key="1">
    <source>
        <dbReference type="ARBA" id="ARBA00022603"/>
    </source>
</evidence>
<dbReference type="GO" id="GO:0005737">
    <property type="term" value="C:cytoplasm"/>
    <property type="evidence" value="ECO:0007669"/>
    <property type="project" value="UniProtKB-ARBA"/>
</dbReference>
<dbReference type="PANTHER" id="PTHR43191:SF2">
    <property type="entry name" value="RRNA METHYLTRANSFERASE 3, MITOCHONDRIAL"/>
    <property type="match status" value="1"/>
</dbReference>
<dbReference type="SMART" id="SM00967">
    <property type="entry name" value="SpoU_sub_bind"/>
    <property type="match status" value="1"/>
</dbReference>
<evidence type="ECO:0000256" key="2">
    <source>
        <dbReference type="ARBA" id="ARBA00022679"/>
    </source>
</evidence>
<dbReference type="GO" id="GO:0006396">
    <property type="term" value="P:RNA processing"/>
    <property type="evidence" value="ECO:0007669"/>
    <property type="project" value="InterPro"/>
</dbReference>
<keyword evidence="5" id="KW-1185">Reference proteome</keyword>
<evidence type="ECO:0000313" key="5">
    <source>
        <dbReference type="Proteomes" id="UP000472580"/>
    </source>
</evidence>
<dbReference type="Proteomes" id="UP000472580">
    <property type="component" value="Unassembled WGS sequence"/>
</dbReference>
<evidence type="ECO:0000259" key="3">
    <source>
        <dbReference type="SMART" id="SM00967"/>
    </source>
</evidence>
<dbReference type="Gene3D" id="3.40.1280.10">
    <property type="match status" value="1"/>
</dbReference>
<keyword evidence="1 4" id="KW-0489">Methyltransferase</keyword>
<keyword evidence="2 4" id="KW-0808">Transferase</keyword>
<dbReference type="PANTHER" id="PTHR43191">
    <property type="entry name" value="RRNA METHYLTRANSFERASE 3"/>
    <property type="match status" value="1"/>
</dbReference>
<dbReference type="SUPFAM" id="SSF55315">
    <property type="entry name" value="L30e-like"/>
    <property type="match status" value="1"/>
</dbReference>
<dbReference type="InterPro" id="IPR051259">
    <property type="entry name" value="rRNA_Methyltransferase"/>
</dbReference>
<dbReference type="SUPFAM" id="SSF75217">
    <property type="entry name" value="alpha/beta knot"/>
    <property type="match status" value="1"/>
</dbReference>